<organism evidence="1 2">
    <name type="scientific">Wuchereria bancrofti</name>
    <dbReference type="NCBI Taxonomy" id="6293"/>
    <lineage>
        <taxon>Eukaryota</taxon>
        <taxon>Metazoa</taxon>
        <taxon>Ecdysozoa</taxon>
        <taxon>Nematoda</taxon>
        <taxon>Chromadorea</taxon>
        <taxon>Rhabditida</taxon>
        <taxon>Spirurina</taxon>
        <taxon>Spiruromorpha</taxon>
        <taxon>Filarioidea</taxon>
        <taxon>Onchocercidae</taxon>
        <taxon>Wuchereria</taxon>
    </lineage>
</organism>
<sequence length="56" mass="5786">PSVAALQPFLKYFLLHPSTTTTTTTTTTTAKAAIAAAVAAVTTLNASYITFTNVIP</sequence>
<name>J9EMW5_WUCBA</name>
<gene>
    <name evidence="1" type="ORF">WUBG_10708</name>
</gene>
<evidence type="ECO:0000313" key="2">
    <source>
        <dbReference type="Proteomes" id="UP000004810"/>
    </source>
</evidence>
<dbReference type="Proteomes" id="UP000004810">
    <property type="component" value="Unassembled WGS sequence"/>
</dbReference>
<feature type="non-terminal residue" evidence="1">
    <location>
        <position position="1"/>
    </location>
</feature>
<evidence type="ECO:0000313" key="1">
    <source>
        <dbReference type="EMBL" id="EJW78382.1"/>
    </source>
</evidence>
<proteinExistence type="predicted"/>
<dbReference type="EMBL" id="ADBV01006642">
    <property type="protein sequence ID" value="EJW78382.1"/>
    <property type="molecule type" value="Genomic_DNA"/>
</dbReference>
<comment type="caution">
    <text evidence="1">The sequence shown here is derived from an EMBL/GenBank/DDBJ whole genome shotgun (WGS) entry which is preliminary data.</text>
</comment>
<accession>J9EMW5</accession>
<dbReference type="AlphaFoldDB" id="J9EMW5"/>
<protein>
    <submittedName>
        <fullName evidence="1">Uncharacterized protein</fullName>
    </submittedName>
</protein>
<reference evidence="2" key="1">
    <citation type="submission" date="2012-08" db="EMBL/GenBank/DDBJ databases">
        <title>The Genome Sequence of Wuchereria bancrofti.</title>
        <authorList>
            <person name="Nutman T.B."/>
            <person name="Fink D.L."/>
            <person name="Russ C."/>
            <person name="Young S."/>
            <person name="Zeng Q."/>
            <person name="Koehrsen M."/>
            <person name="Alvarado L."/>
            <person name="Berlin A."/>
            <person name="Chapman S.B."/>
            <person name="Chen Z."/>
            <person name="Freedman E."/>
            <person name="Gellesch M."/>
            <person name="Goldberg J."/>
            <person name="Griggs A."/>
            <person name="Gujja S."/>
            <person name="Heilman E.R."/>
            <person name="Heiman D."/>
            <person name="Hepburn T."/>
            <person name="Howarth C."/>
            <person name="Jen D."/>
            <person name="Larson L."/>
            <person name="Lewis B."/>
            <person name="Mehta T."/>
            <person name="Park D."/>
            <person name="Pearson M."/>
            <person name="Roberts A."/>
            <person name="Saif S."/>
            <person name="Shea T."/>
            <person name="Shenoy N."/>
            <person name="Sisk P."/>
            <person name="Stolte C."/>
            <person name="Sykes S."/>
            <person name="Walk T."/>
            <person name="White J."/>
            <person name="Yandava C."/>
            <person name="Haas B."/>
            <person name="Henn M.R."/>
            <person name="Nusbaum C."/>
            <person name="Birren B."/>
        </authorList>
    </citation>
    <scope>NUCLEOTIDE SEQUENCE [LARGE SCALE GENOMIC DNA]</scope>
    <source>
        <strain evidence="2">NA</strain>
    </source>
</reference>